<dbReference type="Pfam" id="PF11130">
    <property type="entry name" value="TraC_F_IV"/>
    <property type="match status" value="1"/>
</dbReference>
<gene>
    <name evidence="2" type="ORF">H735_09820</name>
</gene>
<dbReference type="PANTHER" id="PTHR38467">
    <property type="match status" value="1"/>
</dbReference>
<sequence length="870" mass="99472">MNNTFNANLWGDNLPYLEYIDELGGFIMDGGGLMSTFVCQPLNGVNQEVQSALEDLFKTDFPADMFLQISMFASPDIQWMLDRYEGNRGKRNENHEISDLLDNVAKANYGFLKEKTIHPLSERGEVLVRDMEVWVTISYPTRELRPSVEELETFMRKRQALEGVLESIHLQPQRMNAEMFLHRMKVVHNWNEDSGWRQNPGFFDASKMIRDQILDVGGEIKTWSDGIELGNTEDQSREKNGKFVKVLSVNQYPRIMTFGQLYSLVVDWQKGQSGIRCPFLITLNIHYPNQVAAKDKFTRKRTYTSHMASTPFAKWVDRLSWQKEDYDLFNTAIDKDCAQFTNAYLQVILFTKDRRDGQRVTQMVQSHGAKVGWTLAEDSFFCLPMFKAALPGGQSLDLMSSLKRYTSFPSNVLKHLCPIVSAWKGNGFHKPVYPMITREGQLFMWDPFTSDGNYNIAVAAASGSGKSFWVNGLFTNILSSGSELGGKLFYKDSDIEPLDSQRVFDGGRVFIIDVGRSYEKIVEMAGGRFVVFDDDFKYSLNPFKAIHDFDGKDGQADMLISLISYMAAPESELDQFRSSALANIVTDEWRENENAGTIDNVRDRCLAHEDTRINDIGVQLERWCKGGMYGSYFSDELPPLDFSGHFVVFELEELKAKKILQRAVLLQCISSIQHEMFLTGKDKRKIFGLDEAWEFLSDDDGGSQHIRAFLEAGWRRFRKYNACGIAISQSINDYYNSRVGTAIIANSQWKVLLRQEPEQVDQAQAAGQFSGNDQDFQLLKSLHTRKGEYSEIYIRGSSGAEVVRLYVPRYMQLMFTTDPEELKVIEKYRKAGMSIREAIDFMIKDENRGKSGLNESKRVHSERDILDSIV</sequence>
<dbReference type="Gene3D" id="1.10.8.730">
    <property type="match status" value="1"/>
</dbReference>
<evidence type="ECO:0000313" key="3">
    <source>
        <dbReference type="Proteomes" id="UP000031586"/>
    </source>
</evidence>
<dbReference type="InterPro" id="IPR027417">
    <property type="entry name" value="P-loop_NTPase"/>
</dbReference>
<feature type="domain" description="TraG P-loop" evidence="1">
    <location>
        <begin position="505"/>
        <end position="845"/>
    </location>
</feature>
<dbReference type="SUPFAM" id="SSF52540">
    <property type="entry name" value="P-loop containing nucleoside triphosphate hydrolases"/>
    <property type="match status" value="1"/>
</dbReference>
<name>A0A0C1VTI4_9VIBR</name>
<dbReference type="Proteomes" id="UP000031586">
    <property type="component" value="Unassembled WGS sequence"/>
</dbReference>
<protein>
    <recommendedName>
        <fullName evidence="1">TraG P-loop domain-containing protein</fullName>
    </recommendedName>
</protein>
<dbReference type="PATRIC" id="fig|1229493.5.peg.1050"/>
<accession>A0A0C1VTI4</accession>
<dbReference type="PANTHER" id="PTHR38467:SF1">
    <property type="entry name" value="CONJUGATIVE TRANSFER: ASSEMBLY"/>
    <property type="match status" value="1"/>
</dbReference>
<reference evidence="2 3" key="1">
    <citation type="submission" date="2014-07" db="EMBL/GenBank/DDBJ databases">
        <title>Unique and conserved regions in Vibrio harveyi and related species in comparison with the shrimp pathogen Vibrio harveyi CAIM 1792.</title>
        <authorList>
            <person name="Espinoza-Valles I."/>
            <person name="Vora G."/>
            <person name="Leekitcharoenphon P."/>
            <person name="Ussery D."/>
            <person name="Hoj L."/>
            <person name="Gomez-Gil B."/>
        </authorList>
    </citation>
    <scope>NUCLEOTIDE SEQUENCE [LARGE SCALE GENOMIC DNA]</scope>
    <source>
        <strain evidence="3">CAIM 1854 / LMG 25443</strain>
    </source>
</reference>
<organism evidence="2 3">
    <name type="scientific">Vibrio owensii CAIM 1854 = LMG 25443</name>
    <dbReference type="NCBI Taxonomy" id="1229493"/>
    <lineage>
        <taxon>Bacteria</taxon>
        <taxon>Pseudomonadati</taxon>
        <taxon>Pseudomonadota</taxon>
        <taxon>Gammaproteobacteria</taxon>
        <taxon>Vibrionales</taxon>
        <taxon>Vibrionaceae</taxon>
        <taxon>Vibrio</taxon>
    </lineage>
</organism>
<evidence type="ECO:0000313" key="2">
    <source>
        <dbReference type="EMBL" id="KIF53218.1"/>
    </source>
</evidence>
<dbReference type="AlphaFoldDB" id="A0A0C1VTI4"/>
<comment type="caution">
    <text evidence="2">The sequence shown here is derived from an EMBL/GenBank/DDBJ whole genome shotgun (WGS) entry which is preliminary data.</text>
</comment>
<dbReference type="InterPro" id="IPR025955">
    <property type="entry name" value="TraC/Conjuga_ATPase"/>
</dbReference>
<dbReference type="InterPro" id="IPR053155">
    <property type="entry name" value="F-pilin_assembly_TraC"/>
</dbReference>
<proteinExistence type="predicted"/>
<dbReference type="EMBL" id="JPRD01000015">
    <property type="protein sequence ID" value="KIF53218.1"/>
    <property type="molecule type" value="Genomic_DNA"/>
</dbReference>
<dbReference type="Gene3D" id="3.40.50.300">
    <property type="entry name" value="P-loop containing nucleotide triphosphate hydrolases"/>
    <property type="match status" value="1"/>
</dbReference>
<dbReference type="Pfam" id="PF19044">
    <property type="entry name" value="P-loop_TraG"/>
    <property type="match status" value="1"/>
</dbReference>
<evidence type="ECO:0000259" key="1">
    <source>
        <dbReference type="Pfam" id="PF19044"/>
    </source>
</evidence>
<dbReference type="RefSeq" id="WP_020194406.1">
    <property type="nucleotide sequence ID" value="NZ_BAOH01000005.1"/>
</dbReference>
<dbReference type="InterPro" id="IPR043964">
    <property type="entry name" value="P-loop_TraG"/>
</dbReference>